<accession>A0A2P8D2C7</accession>
<dbReference type="Proteomes" id="UP000240542">
    <property type="component" value="Unassembled WGS sequence"/>
</dbReference>
<reference evidence="1 2" key="1">
    <citation type="submission" date="2018-03" db="EMBL/GenBank/DDBJ databases">
        <title>Genomic Encyclopedia of Archaeal and Bacterial Type Strains, Phase II (KMG-II): from individual species to whole genera.</title>
        <authorList>
            <person name="Goeker M."/>
        </authorList>
    </citation>
    <scope>NUCLEOTIDE SEQUENCE [LARGE SCALE GENOMIC DNA]</scope>
    <source>
        <strain evidence="1 2">DSM 45312</strain>
    </source>
</reference>
<keyword evidence="2" id="KW-1185">Reference proteome</keyword>
<dbReference type="OrthoDB" id="5144898at2"/>
<dbReference type="AlphaFoldDB" id="A0A2P8D2C7"/>
<dbReference type="RefSeq" id="WP_106585623.1">
    <property type="nucleotide sequence ID" value="NZ_PYGA01000020.1"/>
</dbReference>
<evidence type="ECO:0000313" key="2">
    <source>
        <dbReference type="Proteomes" id="UP000240542"/>
    </source>
</evidence>
<evidence type="ECO:0000313" key="1">
    <source>
        <dbReference type="EMBL" id="PSK91372.1"/>
    </source>
</evidence>
<sequence length="159" mass="17359">MRWPRRSSLPRDLVNRLELRRGERVLSHAASDSGTLVATLHALHLPGGHAVPWEQIDRARWDDDGLVFVEEGAGEHRFAIADPGALAETVFERVTATILASRRIAIAGESGARLVARRPPGGDTVTWQVHLDDGVDPEDDAVRARVGAALDRLQEQLGV</sequence>
<dbReference type="EMBL" id="PYGA01000020">
    <property type="protein sequence ID" value="PSK91372.1"/>
    <property type="molecule type" value="Genomic_DNA"/>
</dbReference>
<protein>
    <submittedName>
        <fullName evidence="1">Uncharacterized protein</fullName>
    </submittedName>
</protein>
<proteinExistence type="predicted"/>
<comment type="caution">
    <text evidence="1">The sequence shown here is derived from an EMBL/GenBank/DDBJ whole genome shotgun (WGS) entry which is preliminary data.</text>
</comment>
<name>A0A2P8D2C7_9ACTN</name>
<gene>
    <name evidence="1" type="ORF">CLV63_12098</name>
</gene>
<organism evidence="1 2">
    <name type="scientific">Murinocardiopsis flavida</name>
    <dbReference type="NCBI Taxonomy" id="645275"/>
    <lineage>
        <taxon>Bacteria</taxon>
        <taxon>Bacillati</taxon>
        <taxon>Actinomycetota</taxon>
        <taxon>Actinomycetes</taxon>
        <taxon>Streptosporangiales</taxon>
        <taxon>Nocardiopsidaceae</taxon>
        <taxon>Murinocardiopsis</taxon>
    </lineage>
</organism>